<dbReference type="AlphaFoldDB" id="A0A401LR27"/>
<dbReference type="Gene3D" id="2.60.120.890">
    <property type="entry name" value="BT2081, beta-jelly-roll domain"/>
    <property type="match status" value="1"/>
</dbReference>
<dbReference type="InterPro" id="IPR038653">
    <property type="entry name" value="Put_CMD_sf"/>
</dbReference>
<dbReference type="EMBL" id="BHWB01000002">
    <property type="protein sequence ID" value="GCB34119.1"/>
    <property type="molecule type" value="Genomic_DNA"/>
</dbReference>
<dbReference type="PROSITE" id="PS51257">
    <property type="entry name" value="PROKAR_LIPOPROTEIN"/>
    <property type="match status" value="1"/>
</dbReference>
<evidence type="ECO:0000313" key="3">
    <source>
        <dbReference type="EMBL" id="GCB34119.1"/>
    </source>
</evidence>
<accession>A0A401LR27</accession>
<dbReference type="EMBL" id="BHWB01000002">
    <property type="protein sequence ID" value="GCB34022.1"/>
    <property type="molecule type" value="Genomic_DNA"/>
</dbReference>
<protein>
    <recommendedName>
        <fullName evidence="1">Putative carbohydrate metabolism domain-containing protein</fullName>
    </recommendedName>
</protein>
<dbReference type="InterPro" id="IPR025112">
    <property type="entry name" value="PCMD"/>
</dbReference>
<organism evidence="2 4">
    <name type="scientific">Bacteroides faecalis</name>
    <dbReference type="NCBI Taxonomy" id="2447885"/>
    <lineage>
        <taxon>Bacteria</taxon>
        <taxon>Pseudomonadati</taxon>
        <taxon>Bacteroidota</taxon>
        <taxon>Bacteroidia</taxon>
        <taxon>Bacteroidales</taxon>
        <taxon>Bacteroidaceae</taxon>
        <taxon>Bacteroides</taxon>
    </lineage>
</organism>
<keyword evidence="4" id="KW-1185">Reference proteome</keyword>
<dbReference type="RefSeq" id="WP_235016722.1">
    <property type="nucleotide sequence ID" value="NZ_BHWB01000002.1"/>
</dbReference>
<gene>
    <name evidence="2" type="ORF">KGMB02408_09670</name>
    <name evidence="3" type="ORF">KGMB02408_10640</name>
</gene>
<evidence type="ECO:0000313" key="4">
    <source>
        <dbReference type="Proteomes" id="UP000288079"/>
    </source>
</evidence>
<evidence type="ECO:0000259" key="1">
    <source>
        <dbReference type="Pfam" id="PF13201"/>
    </source>
</evidence>
<dbReference type="Pfam" id="PF13201">
    <property type="entry name" value="PCMD"/>
    <property type="match status" value="1"/>
</dbReference>
<evidence type="ECO:0000313" key="2">
    <source>
        <dbReference type="EMBL" id="GCB34022.1"/>
    </source>
</evidence>
<proteinExistence type="predicted"/>
<feature type="domain" description="Putative carbohydrate metabolism" evidence="1">
    <location>
        <begin position="318"/>
        <end position="534"/>
    </location>
</feature>
<reference evidence="2 4" key="1">
    <citation type="submission" date="2018-10" db="EMBL/GenBank/DDBJ databases">
        <title>Draft Genome Sequence of Bacteroides sp. KCTC 15687.</title>
        <authorList>
            <person name="Yu S.Y."/>
            <person name="Kim J.S."/>
            <person name="Oh B.S."/>
            <person name="Park S.H."/>
            <person name="Kang S.W."/>
            <person name="Park J.E."/>
            <person name="Choi S.H."/>
            <person name="Han K.I."/>
            <person name="Lee K.C."/>
            <person name="Eom M.K."/>
            <person name="Suh M.K."/>
            <person name="Lee D.H."/>
            <person name="Yoon H."/>
            <person name="Kim B."/>
            <person name="Yang S.J."/>
            <person name="Lee J.S."/>
            <person name="Lee J.H."/>
        </authorList>
    </citation>
    <scope>NUCLEOTIDE SEQUENCE [LARGE SCALE GENOMIC DNA]</scope>
    <source>
        <strain evidence="2 4">KCTC 15687</strain>
    </source>
</reference>
<sequence length="537" mass="58395">MRIYILGIGLLAFLLGACIENDIPYPYIPGEIQEFEIEGQTEDTKIDATKRTVVLTVDELVELEELKVTKLVANSEAKILPDEAVCASAKQFPDFSFTSLSDLPSNANTKINFTNPVKILLRTYQDYPWTVTVNQVINRTINVENQVGQPVIDELNHIVLIYVSASQSLKDVKINALELGGRNGRLVPDPSGVKDFSRPQQFAVYRGEKYLGLWTVDVVQTETTSSVGEVEIWAKKAIVSGGVKAGSTPTIEYKKALDSSWSQLDASAVNMLSATSFKATIAGLEDGTVYQWRILVDGVAGSVGSFTTEKITVVPNLNFDTWIQSGKNWFANSIADDYEAAGAYWATGNEGVTSSLAGGNDPITVPVEGSDAYKGKAARLRSITGVTLVGAAAGNLFIGKYKTNMMKPSASVTFGRPYTGARPTKMTGYYKYKPEPINNGGSIPGTLTKDQCHIYIKLWDTAGNEFAYGEFVGSVEVTSYTKFTIDIDYKNLNARPAAMTIVATSSRYGGEFEGAKVVGQVGHGSTLYVDEFELLYE</sequence>
<dbReference type="Proteomes" id="UP000288079">
    <property type="component" value="Unassembled WGS sequence"/>
</dbReference>
<comment type="caution">
    <text evidence="2">The sequence shown here is derived from an EMBL/GenBank/DDBJ whole genome shotgun (WGS) entry which is preliminary data.</text>
</comment>
<name>A0A401LR27_9BACE</name>